<comment type="subunit">
    <text evidence="3 11">Monomer.</text>
</comment>
<keyword evidence="4 11" id="KW-0963">Cytoplasm</keyword>
<dbReference type="InterPro" id="IPR035684">
    <property type="entry name" value="ArgRS_core"/>
</dbReference>
<evidence type="ECO:0000256" key="4">
    <source>
        <dbReference type="ARBA" id="ARBA00022490"/>
    </source>
</evidence>
<dbReference type="GO" id="GO:0004814">
    <property type="term" value="F:arginine-tRNA ligase activity"/>
    <property type="evidence" value="ECO:0007669"/>
    <property type="project" value="UniProtKB-UniRule"/>
</dbReference>
<dbReference type="InterPro" id="IPR008909">
    <property type="entry name" value="DALR_anticod-bd"/>
</dbReference>
<dbReference type="InterPro" id="IPR001278">
    <property type="entry name" value="Arg-tRNA-ligase"/>
</dbReference>
<dbReference type="SUPFAM" id="SSF55190">
    <property type="entry name" value="Arginyl-tRNA synthetase (ArgRS), N-terminal 'additional' domain"/>
    <property type="match status" value="1"/>
</dbReference>
<evidence type="ECO:0000256" key="3">
    <source>
        <dbReference type="ARBA" id="ARBA00011245"/>
    </source>
</evidence>
<dbReference type="CDD" id="cd00671">
    <property type="entry name" value="ArgRS_core"/>
    <property type="match status" value="1"/>
</dbReference>
<dbReference type="EC" id="6.1.1.19" evidence="11"/>
<dbReference type="PANTHER" id="PTHR11956:SF5">
    <property type="entry name" value="ARGININE--TRNA LIGASE, CYTOPLASMIC"/>
    <property type="match status" value="1"/>
</dbReference>
<reference evidence="15 16" key="1">
    <citation type="submission" date="2015-08" db="EMBL/GenBank/DDBJ databases">
        <authorList>
            <person name="Babu N.S."/>
            <person name="Beckwith C.J."/>
            <person name="Beseler K.G."/>
            <person name="Brison A."/>
            <person name="Carone J.V."/>
            <person name="Caskin T.P."/>
            <person name="Diamond M."/>
            <person name="Durham M.E."/>
            <person name="Foxe J.M."/>
            <person name="Go M."/>
            <person name="Henderson B.A."/>
            <person name="Jones I.B."/>
            <person name="McGettigan J.A."/>
            <person name="Micheletti S.J."/>
            <person name="Nasrallah M.E."/>
            <person name="Ortiz D."/>
            <person name="Piller C.R."/>
            <person name="Privatt S.R."/>
            <person name="Schneider S.L."/>
            <person name="Sharp S."/>
            <person name="Smith T.C."/>
            <person name="Stanton J.D."/>
            <person name="Ullery H.E."/>
            <person name="Wilson R.J."/>
            <person name="Serrano M.G."/>
            <person name="Buck G."/>
            <person name="Lee V."/>
            <person name="Wang Y."/>
            <person name="Carvalho R."/>
            <person name="Voegtly L."/>
            <person name="Shi R."/>
            <person name="Duckworth R."/>
            <person name="Johnson A."/>
            <person name="Loviza R."/>
            <person name="Walstead R."/>
            <person name="Shah Z."/>
            <person name="Kiflezghi M."/>
            <person name="Wade K."/>
            <person name="Ball S.L."/>
            <person name="Bradley K.W."/>
            <person name="Asai D.J."/>
            <person name="Bowman C.A."/>
            <person name="Russell D.A."/>
            <person name="Pope W.H."/>
            <person name="Jacobs-Sera D."/>
            <person name="Hendrix R.W."/>
            <person name="Hatfull G.F."/>
        </authorList>
    </citation>
    <scope>NUCLEOTIDE SEQUENCE [LARGE SCALE GENOMIC DNA]</scope>
    <source>
        <strain evidence="15 16">DSM 27710</strain>
    </source>
</reference>
<evidence type="ECO:0000256" key="1">
    <source>
        <dbReference type="ARBA" id="ARBA00004496"/>
    </source>
</evidence>
<accession>A0A0K1PBY3</accession>
<dbReference type="InterPro" id="IPR005148">
    <property type="entry name" value="Arg-tRNA-synth_N"/>
</dbReference>
<keyword evidence="8 11" id="KW-0648">Protein biosynthesis</keyword>
<keyword evidence="7 11" id="KW-0067">ATP-binding</keyword>
<keyword evidence="6 11" id="KW-0547">Nucleotide-binding</keyword>
<dbReference type="InterPro" id="IPR009080">
    <property type="entry name" value="tRNAsynth_Ia_anticodon-bd"/>
</dbReference>
<dbReference type="Pfam" id="PF00750">
    <property type="entry name" value="tRNA-synt_1d"/>
    <property type="match status" value="1"/>
</dbReference>
<dbReference type="Proteomes" id="UP000055590">
    <property type="component" value="Chromosome"/>
</dbReference>
<feature type="domain" description="DALR anticodon binding" evidence="13">
    <location>
        <begin position="461"/>
        <end position="586"/>
    </location>
</feature>
<dbReference type="EMBL" id="CP012332">
    <property type="protein sequence ID" value="AKU91035.1"/>
    <property type="molecule type" value="Genomic_DNA"/>
</dbReference>
<dbReference type="STRING" id="1391653.AKJ08_1422"/>
<dbReference type="Gene3D" id="3.40.50.620">
    <property type="entry name" value="HUPs"/>
    <property type="match status" value="1"/>
</dbReference>
<dbReference type="InterPro" id="IPR001412">
    <property type="entry name" value="aa-tRNA-synth_I_CS"/>
</dbReference>
<evidence type="ECO:0000256" key="6">
    <source>
        <dbReference type="ARBA" id="ARBA00022741"/>
    </source>
</evidence>
<dbReference type="PRINTS" id="PR01038">
    <property type="entry name" value="TRNASYNTHARG"/>
</dbReference>
<evidence type="ECO:0000313" key="16">
    <source>
        <dbReference type="Proteomes" id="UP000055590"/>
    </source>
</evidence>
<dbReference type="FunFam" id="3.40.50.620:FF:000062">
    <property type="entry name" value="Arginine--tRNA ligase"/>
    <property type="match status" value="1"/>
</dbReference>
<name>A0A0K1PBY3_9BACT</name>
<dbReference type="SUPFAM" id="SSF52374">
    <property type="entry name" value="Nucleotidylyl transferase"/>
    <property type="match status" value="1"/>
</dbReference>
<evidence type="ECO:0000313" key="15">
    <source>
        <dbReference type="EMBL" id="AKU91035.1"/>
    </source>
</evidence>
<evidence type="ECO:0000256" key="7">
    <source>
        <dbReference type="ARBA" id="ARBA00022840"/>
    </source>
</evidence>
<dbReference type="Gene3D" id="1.10.730.10">
    <property type="entry name" value="Isoleucyl-tRNA Synthetase, Domain 1"/>
    <property type="match status" value="1"/>
</dbReference>
<dbReference type="Gene3D" id="3.30.1360.70">
    <property type="entry name" value="Arginyl tRNA synthetase N-terminal domain"/>
    <property type="match status" value="1"/>
</dbReference>
<dbReference type="HAMAP" id="MF_00123">
    <property type="entry name" value="Arg_tRNA_synth"/>
    <property type="match status" value="1"/>
</dbReference>
<dbReference type="PATRIC" id="fig|1391653.3.peg.1493"/>
<feature type="short sequence motif" description="'HIGH' region" evidence="11">
    <location>
        <begin position="126"/>
        <end position="136"/>
    </location>
</feature>
<proteinExistence type="inferred from homology"/>
<evidence type="ECO:0000256" key="12">
    <source>
        <dbReference type="RuleBase" id="RU363038"/>
    </source>
</evidence>
<organism evidence="15 16">
    <name type="scientific">Vulgatibacter incomptus</name>
    <dbReference type="NCBI Taxonomy" id="1391653"/>
    <lineage>
        <taxon>Bacteria</taxon>
        <taxon>Pseudomonadati</taxon>
        <taxon>Myxococcota</taxon>
        <taxon>Myxococcia</taxon>
        <taxon>Myxococcales</taxon>
        <taxon>Cystobacterineae</taxon>
        <taxon>Vulgatibacteraceae</taxon>
        <taxon>Vulgatibacter</taxon>
    </lineage>
</organism>
<evidence type="ECO:0000256" key="10">
    <source>
        <dbReference type="ARBA" id="ARBA00049339"/>
    </source>
</evidence>
<dbReference type="InterPro" id="IPR036695">
    <property type="entry name" value="Arg-tRNA-synth_N_sf"/>
</dbReference>
<evidence type="ECO:0000256" key="9">
    <source>
        <dbReference type="ARBA" id="ARBA00023146"/>
    </source>
</evidence>
<dbReference type="GO" id="GO:0006420">
    <property type="term" value="P:arginyl-tRNA aminoacylation"/>
    <property type="evidence" value="ECO:0007669"/>
    <property type="project" value="UniProtKB-UniRule"/>
</dbReference>
<dbReference type="Pfam" id="PF03485">
    <property type="entry name" value="Arg_tRNA_synt_N"/>
    <property type="match status" value="1"/>
</dbReference>
<dbReference type="AlphaFoldDB" id="A0A0K1PBY3"/>
<dbReference type="FunFam" id="1.10.730.10:FF:000008">
    <property type="entry name" value="Arginine--tRNA ligase"/>
    <property type="match status" value="1"/>
</dbReference>
<feature type="domain" description="Arginyl tRNA synthetase N-terminal" evidence="14">
    <location>
        <begin position="3"/>
        <end position="89"/>
    </location>
</feature>
<sequence length="599" mass="65918">MRRIFENTIARCVVQEVLPVEAKGVDFAVETPKNPAHGDYAVNAAMLLAKLAGKPPRAVAQLLIDHLDDPDLLLSSLEIAGPGFINVRLDPAFFFRGLRRVDEEGDRFGNVGVGDGKRVLVEYVSANPTGPMHVGHGRGAVTGDAISRLLAAAGYDVTREYYVNDAGGQVTALARSVWVRAREIWSEEHPASELTPVALGEDDYKGEYIKDVAGAVIAAWPEAEREALVAGPFGPLRDRIANVAVQVVLDTMIKPDLAYLGIHFDKWFSERSLHESGEVDRAIRALEARGFVEEKVLPPPKGIEREAQEADERPQLVFTSTRFGDDADRPLRKGDGNHTYFAADMAYHWDKLERGYPRLINVWGADHGGYVPRVRAAIQALGHPPETLDVVLVQMVNLLKNGQPVKMGKRSGNFITLRWLLDEVGSDAVRVFFLMRRGDAMLDFDVDLAKAQSKDNPVFYVQYGHARCASILRKAIEAGLPHPGFSPDHADSLTMPEELELTKRILAFPDVVAAAAQALEPHRIVFYIQETTALFQHYYEAGKRAGEKVIGDDPAKTEARLFLIASVKQVLANALALLGVSAPERMERASEEIAAEESE</sequence>
<evidence type="ECO:0000256" key="2">
    <source>
        <dbReference type="ARBA" id="ARBA00005594"/>
    </source>
</evidence>
<dbReference type="Pfam" id="PF05746">
    <property type="entry name" value="DALR_1"/>
    <property type="match status" value="1"/>
</dbReference>
<dbReference type="GO" id="GO:0005737">
    <property type="term" value="C:cytoplasm"/>
    <property type="evidence" value="ECO:0007669"/>
    <property type="project" value="UniProtKB-SubCell"/>
</dbReference>
<keyword evidence="9 11" id="KW-0030">Aminoacyl-tRNA synthetase</keyword>
<comment type="subcellular location">
    <subcellularLocation>
        <location evidence="1 11">Cytoplasm</location>
    </subcellularLocation>
</comment>
<dbReference type="SMART" id="SM01016">
    <property type="entry name" value="Arg_tRNA_synt_N"/>
    <property type="match status" value="1"/>
</dbReference>
<gene>
    <name evidence="11" type="primary">argS</name>
    <name evidence="15" type="ORF">AKJ08_1422</name>
</gene>
<evidence type="ECO:0000256" key="11">
    <source>
        <dbReference type="HAMAP-Rule" id="MF_00123"/>
    </source>
</evidence>
<dbReference type="InterPro" id="IPR014729">
    <property type="entry name" value="Rossmann-like_a/b/a_fold"/>
</dbReference>
<comment type="catalytic activity">
    <reaction evidence="10 11">
        <text>tRNA(Arg) + L-arginine + ATP = L-arginyl-tRNA(Arg) + AMP + diphosphate</text>
        <dbReference type="Rhea" id="RHEA:20301"/>
        <dbReference type="Rhea" id="RHEA-COMP:9658"/>
        <dbReference type="Rhea" id="RHEA-COMP:9673"/>
        <dbReference type="ChEBI" id="CHEBI:30616"/>
        <dbReference type="ChEBI" id="CHEBI:32682"/>
        <dbReference type="ChEBI" id="CHEBI:33019"/>
        <dbReference type="ChEBI" id="CHEBI:78442"/>
        <dbReference type="ChEBI" id="CHEBI:78513"/>
        <dbReference type="ChEBI" id="CHEBI:456215"/>
        <dbReference type="EC" id="6.1.1.19"/>
    </reaction>
</comment>
<dbReference type="KEGG" id="vin:AKJ08_1422"/>
<dbReference type="SMART" id="SM00836">
    <property type="entry name" value="DALR_1"/>
    <property type="match status" value="1"/>
</dbReference>
<protein>
    <recommendedName>
        <fullName evidence="11">Arginine--tRNA ligase</fullName>
        <ecNumber evidence="11">6.1.1.19</ecNumber>
    </recommendedName>
    <alternativeName>
        <fullName evidence="11">Arginyl-tRNA synthetase</fullName>
        <shortName evidence="11">ArgRS</shortName>
    </alternativeName>
</protein>
<keyword evidence="16" id="KW-1185">Reference proteome</keyword>
<dbReference type="GO" id="GO:0005524">
    <property type="term" value="F:ATP binding"/>
    <property type="evidence" value="ECO:0007669"/>
    <property type="project" value="UniProtKB-UniRule"/>
</dbReference>
<dbReference type="PROSITE" id="PS00178">
    <property type="entry name" value="AA_TRNA_LIGASE_I"/>
    <property type="match status" value="1"/>
</dbReference>
<evidence type="ECO:0000259" key="13">
    <source>
        <dbReference type="SMART" id="SM00836"/>
    </source>
</evidence>
<keyword evidence="5 11" id="KW-0436">Ligase</keyword>
<evidence type="ECO:0000256" key="8">
    <source>
        <dbReference type="ARBA" id="ARBA00022917"/>
    </source>
</evidence>
<dbReference type="PANTHER" id="PTHR11956">
    <property type="entry name" value="ARGINYL-TRNA SYNTHETASE"/>
    <property type="match status" value="1"/>
</dbReference>
<evidence type="ECO:0000256" key="5">
    <source>
        <dbReference type="ARBA" id="ARBA00022598"/>
    </source>
</evidence>
<comment type="similarity">
    <text evidence="2 11 12">Belongs to the class-I aminoacyl-tRNA synthetase family.</text>
</comment>
<dbReference type="SUPFAM" id="SSF47323">
    <property type="entry name" value="Anticodon-binding domain of a subclass of class I aminoacyl-tRNA synthetases"/>
    <property type="match status" value="1"/>
</dbReference>
<evidence type="ECO:0000259" key="14">
    <source>
        <dbReference type="SMART" id="SM01016"/>
    </source>
</evidence>